<evidence type="ECO:0000256" key="3">
    <source>
        <dbReference type="SAM" id="SignalP"/>
    </source>
</evidence>
<dbReference type="InterPro" id="IPR000010">
    <property type="entry name" value="Cystatin_dom"/>
</dbReference>
<dbReference type="SUPFAM" id="SSF54403">
    <property type="entry name" value="Cystatin/monellin"/>
    <property type="match status" value="1"/>
</dbReference>
<organism evidence="5 6">
    <name type="scientific">Pisum sativum</name>
    <name type="common">Garden pea</name>
    <name type="synonym">Lathyrus oleraceus</name>
    <dbReference type="NCBI Taxonomy" id="3888"/>
    <lineage>
        <taxon>Eukaryota</taxon>
        <taxon>Viridiplantae</taxon>
        <taxon>Streptophyta</taxon>
        <taxon>Embryophyta</taxon>
        <taxon>Tracheophyta</taxon>
        <taxon>Spermatophyta</taxon>
        <taxon>Magnoliopsida</taxon>
        <taxon>eudicotyledons</taxon>
        <taxon>Gunneridae</taxon>
        <taxon>Pentapetalae</taxon>
        <taxon>rosids</taxon>
        <taxon>fabids</taxon>
        <taxon>Fabales</taxon>
        <taxon>Fabaceae</taxon>
        <taxon>Papilionoideae</taxon>
        <taxon>50 kb inversion clade</taxon>
        <taxon>NPAAA clade</taxon>
        <taxon>Hologalegina</taxon>
        <taxon>IRL clade</taxon>
        <taxon>Fabeae</taxon>
        <taxon>Lathyrus</taxon>
    </lineage>
</organism>
<feature type="chain" id="PRO_5039017939" description="Cystatin domain-containing protein" evidence="3">
    <location>
        <begin position="24"/>
        <end position="121"/>
    </location>
</feature>
<keyword evidence="2" id="KW-0789">Thiol protease inhibitor</keyword>
<dbReference type="Gramene" id="Psat4g003880.1">
    <property type="protein sequence ID" value="Psat4g003880.1.cds1"/>
    <property type="gene ID" value="Psat4g003880"/>
</dbReference>
<gene>
    <name evidence="5" type="ORF">KIW84_040105</name>
</gene>
<dbReference type="Proteomes" id="UP001058974">
    <property type="component" value="Chromosome 4"/>
</dbReference>
<evidence type="ECO:0000259" key="4">
    <source>
        <dbReference type="Pfam" id="PF16845"/>
    </source>
</evidence>
<feature type="signal peptide" evidence="3">
    <location>
        <begin position="1"/>
        <end position="23"/>
    </location>
</feature>
<keyword evidence="6" id="KW-1185">Reference proteome</keyword>
<feature type="domain" description="Cystatin" evidence="4">
    <location>
        <begin position="42"/>
        <end position="116"/>
    </location>
</feature>
<keyword evidence="1" id="KW-0646">Protease inhibitor</keyword>
<accession>A0A9D4X6F9</accession>
<dbReference type="CDD" id="cd00042">
    <property type="entry name" value="CY"/>
    <property type="match status" value="1"/>
</dbReference>
<evidence type="ECO:0000313" key="5">
    <source>
        <dbReference type="EMBL" id="KAI5414477.1"/>
    </source>
</evidence>
<evidence type="ECO:0000256" key="1">
    <source>
        <dbReference type="ARBA" id="ARBA00022690"/>
    </source>
</evidence>
<dbReference type="Gene3D" id="3.10.450.10">
    <property type="match status" value="1"/>
</dbReference>
<proteinExistence type="predicted"/>
<dbReference type="InterPro" id="IPR046350">
    <property type="entry name" value="Cystatin_sf"/>
</dbReference>
<name>A0A9D4X6F9_PEA</name>
<sequence length="121" mass="13568">MKTAMKLQTLILLMVILMAYAAAWEQSAPGGYHYRPLTYINEYVVEIANFAVVEYCKESGTKVNLNKVIKGESSTVNEGINYRLTLSVVGEDSVSKIYESVVWESPLLPFRILISFIGLRA</sequence>
<keyword evidence="3" id="KW-0732">Signal</keyword>
<dbReference type="Gramene" id="Psat04G0010500-T1">
    <property type="protein sequence ID" value="KAI5414477.1"/>
    <property type="gene ID" value="KIW84_040105"/>
</dbReference>
<dbReference type="Pfam" id="PF16845">
    <property type="entry name" value="SQAPI"/>
    <property type="match status" value="1"/>
</dbReference>
<reference evidence="5 6" key="1">
    <citation type="journal article" date="2022" name="Nat. Genet.">
        <title>Improved pea reference genome and pan-genome highlight genomic features and evolutionary characteristics.</title>
        <authorList>
            <person name="Yang T."/>
            <person name="Liu R."/>
            <person name="Luo Y."/>
            <person name="Hu S."/>
            <person name="Wang D."/>
            <person name="Wang C."/>
            <person name="Pandey M.K."/>
            <person name="Ge S."/>
            <person name="Xu Q."/>
            <person name="Li N."/>
            <person name="Li G."/>
            <person name="Huang Y."/>
            <person name="Saxena R.K."/>
            <person name="Ji Y."/>
            <person name="Li M."/>
            <person name="Yan X."/>
            <person name="He Y."/>
            <person name="Liu Y."/>
            <person name="Wang X."/>
            <person name="Xiang C."/>
            <person name="Varshney R.K."/>
            <person name="Ding H."/>
            <person name="Gao S."/>
            <person name="Zong X."/>
        </authorList>
    </citation>
    <scope>NUCLEOTIDE SEQUENCE [LARGE SCALE GENOMIC DNA]</scope>
    <source>
        <strain evidence="5 6">cv. Zhongwan 6</strain>
    </source>
</reference>
<dbReference type="EMBL" id="JAMSHJ010000004">
    <property type="protein sequence ID" value="KAI5414477.1"/>
    <property type="molecule type" value="Genomic_DNA"/>
</dbReference>
<comment type="caution">
    <text evidence="5">The sequence shown here is derived from an EMBL/GenBank/DDBJ whole genome shotgun (WGS) entry which is preliminary data.</text>
</comment>
<evidence type="ECO:0000313" key="6">
    <source>
        <dbReference type="Proteomes" id="UP001058974"/>
    </source>
</evidence>
<evidence type="ECO:0000256" key="2">
    <source>
        <dbReference type="ARBA" id="ARBA00022704"/>
    </source>
</evidence>
<protein>
    <recommendedName>
        <fullName evidence="4">Cystatin domain-containing protein</fullName>
    </recommendedName>
</protein>
<dbReference type="PANTHER" id="PTHR47364:SF2">
    <property type="entry name" value="CYSTEINE PROTEINASE INHIBITOR 5"/>
    <property type="match status" value="1"/>
</dbReference>
<dbReference type="AlphaFoldDB" id="A0A9D4X6F9"/>
<dbReference type="GO" id="GO:0004869">
    <property type="term" value="F:cysteine-type endopeptidase inhibitor activity"/>
    <property type="evidence" value="ECO:0007669"/>
    <property type="project" value="UniProtKB-KW"/>
</dbReference>
<dbReference type="PANTHER" id="PTHR47364">
    <property type="entry name" value="CYSTEINE PROTEINASE INHIBITOR 5"/>
    <property type="match status" value="1"/>
</dbReference>